<dbReference type="Pfam" id="PF11767">
    <property type="entry name" value="SET_assoc"/>
    <property type="match status" value="1"/>
</dbReference>
<feature type="domain" description="Fork-head" evidence="9">
    <location>
        <begin position="1095"/>
        <end position="1183"/>
    </location>
</feature>
<evidence type="ECO:0008006" key="12">
    <source>
        <dbReference type="Google" id="ProtNLM"/>
    </source>
</evidence>
<feature type="DNA-binding region" description="Fork-head" evidence="5">
    <location>
        <begin position="1095"/>
        <end position="1183"/>
    </location>
</feature>
<feature type="compositionally biased region" description="Acidic residues" evidence="7">
    <location>
        <begin position="962"/>
        <end position="971"/>
    </location>
</feature>
<feature type="compositionally biased region" description="Polar residues" evidence="7">
    <location>
        <begin position="401"/>
        <end position="410"/>
    </location>
</feature>
<feature type="region of interest" description="Disordered" evidence="7">
    <location>
        <begin position="1407"/>
        <end position="1426"/>
    </location>
</feature>
<evidence type="ECO:0000259" key="9">
    <source>
        <dbReference type="PROSITE" id="PS50039"/>
    </source>
</evidence>
<feature type="region of interest" description="Disordered" evidence="7">
    <location>
        <begin position="538"/>
        <end position="568"/>
    </location>
</feature>
<dbReference type="EMBL" id="ML977140">
    <property type="protein sequence ID" value="KAF1990936.1"/>
    <property type="molecule type" value="Genomic_DNA"/>
</dbReference>
<gene>
    <name evidence="10" type="ORF">K402DRAFT_389141</name>
</gene>
<feature type="region of interest" description="Disordered" evidence="7">
    <location>
        <begin position="939"/>
        <end position="999"/>
    </location>
</feature>
<evidence type="ECO:0000256" key="3">
    <source>
        <dbReference type="ARBA" id="ARBA00022833"/>
    </source>
</evidence>
<feature type="region of interest" description="Disordered" evidence="7">
    <location>
        <begin position="1046"/>
        <end position="1081"/>
    </location>
</feature>
<feature type="compositionally biased region" description="Polar residues" evidence="7">
    <location>
        <begin position="776"/>
        <end position="787"/>
    </location>
</feature>
<feature type="compositionally biased region" description="Polar residues" evidence="7">
    <location>
        <begin position="1255"/>
        <end position="1265"/>
    </location>
</feature>
<feature type="region of interest" description="Disordered" evidence="7">
    <location>
        <begin position="584"/>
        <end position="612"/>
    </location>
</feature>
<dbReference type="GO" id="GO:0043565">
    <property type="term" value="F:sequence-specific DNA binding"/>
    <property type="evidence" value="ECO:0007669"/>
    <property type="project" value="InterPro"/>
</dbReference>
<dbReference type="InterPro" id="IPR019787">
    <property type="entry name" value="Znf_PHD-finger"/>
</dbReference>
<dbReference type="PROSITE" id="PS01359">
    <property type="entry name" value="ZF_PHD_1"/>
    <property type="match status" value="1"/>
</dbReference>
<dbReference type="Pfam" id="PF00250">
    <property type="entry name" value="Forkhead"/>
    <property type="match status" value="1"/>
</dbReference>
<feature type="region of interest" description="Disordered" evidence="7">
    <location>
        <begin position="388"/>
        <end position="436"/>
    </location>
</feature>
<keyword evidence="5" id="KW-0539">Nucleus</keyword>
<feature type="compositionally biased region" description="Low complexity" evidence="7">
    <location>
        <begin position="539"/>
        <end position="558"/>
    </location>
</feature>
<keyword evidence="3" id="KW-0862">Zinc</keyword>
<dbReference type="InterPro" id="IPR019786">
    <property type="entry name" value="Zinc_finger_PHD-type_CS"/>
</dbReference>
<dbReference type="InterPro" id="IPR011011">
    <property type="entry name" value="Znf_FYVE_PHD"/>
</dbReference>
<dbReference type="Gene3D" id="3.30.40.10">
    <property type="entry name" value="Zinc/RING finger domain, C3HC4 (zinc finger)"/>
    <property type="match status" value="1"/>
</dbReference>
<feature type="region of interest" description="Disordered" evidence="7">
    <location>
        <begin position="1"/>
        <end position="278"/>
    </location>
</feature>
<dbReference type="InterPro" id="IPR001965">
    <property type="entry name" value="Znf_PHD"/>
</dbReference>
<feature type="compositionally biased region" description="Polar residues" evidence="7">
    <location>
        <begin position="653"/>
        <end position="665"/>
    </location>
</feature>
<evidence type="ECO:0000313" key="11">
    <source>
        <dbReference type="Proteomes" id="UP000800041"/>
    </source>
</evidence>
<dbReference type="OrthoDB" id="5431456at2759"/>
<feature type="compositionally biased region" description="Basic and acidic residues" evidence="7">
    <location>
        <begin position="96"/>
        <end position="116"/>
    </location>
</feature>
<evidence type="ECO:0000256" key="6">
    <source>
        <dbReference type="PROSITE-ProRule" id="PRU00146"/>
    </source>
</evidence>
<reference evidence="10" key="1">
    <citation type="journal article" date="2020" name="Stud. Mycol.">
        <title>101 Dothideomycetes genomes: a test case for predicting lifestyles and emergence of pathogens.</title>
        <authorList>
            <person name="Haridas S."/>
            <person name="Albert R."/>
            <person name="Binder M."/>
            <person name="Bloem J."/>
            <person name="Labutti K."/>
            <person name="Salamov A."/>
            <person name="Andreopoulos B."/>
            <person name="Baker S."/>
            <person name="Barry K."/>
            <person name="Bills G."/>
            <person name="Bluhm B."/>
            <person name="Cannon C."/>
            <person name="Castanera R."/>
            <person name="Culley D."/>
            <person name="Daum C."/>
            <person name="Ezra D."/>
            <person name="Gonzalez J."/>
            <person name="Henrissat B."/>
            <person name="Kuo A."/>
            <person name="Liang C."/>
            <person name="Lipzen A."/>
            <person name="Lutzoni F."/>
            <person name="Magnuson J."/>
            <person name="Mondo S."/>
            <person name="Nolan M."/>
            <person name="Ohm R."/>
            <person name="Pangilinan J."/>
            <person name="Park H.-J."/>
            <person name="Ramirez L."/>
            <person name="Alfaro M."/>
            <person name="Sun H."/>
            <person name="Tritt A."/>
            <person name="Yoshinaga Y."/>
            <person name="Zwiers L.-H."/>
            <person name="Turgeon B."/>
            <person name="Goodwin S."/>
            <person name="Spatafora J."/>
            <person name="Crous P."/>
            <person name="Grigoriev I."/>
        </authorList>
    </citation>
    <scope>NUCLEOTIDE SEQUENCE</scope>
    <source>
        <strain evidence="10">CBS 113979</strain>
    </source>
</reference>
<dbReference type="InterPro" id="IPR001766">
    <property type="entry name" value="Fork_head_dom"/>
</dbReference>
<feature type="compositionally biased region" description="Basic and acidic residues" evidence="7">
    <location>
        <begin position="66"/>
        <end position="76"/>
    </location>
</feature>
<dbReference type="InterPro" id="IPR024636">
    <property type="entry name" value="SET_assoc"/>
</dbReference>
<feature type="compositionally biased region" description="Basic and acidic residues" evidence="7">
    <location>
        <begin position="388"/>
        <end position="398"/>
    </location>
</feature>
<accession>A0A6G1HCI1</accession>
<name>A0A6G1HCI1_9PEZI</name>
<dbReference type="InterPro" id="IPR013083">
    <property type="entry name" value="Znf_RING/FYVE/PHD"/>
</dbReference>
<feature type="compositionally biased region" description="Basic and acidic residues" evidence="7">
    <location>
        <begin position="139"/>
        <end position="163"/>
    </location>
</feature>
<evidence type="ECO:0000256" key="4">
    <source>
        <dbReference type="ARBA" id="ARBA00023125"/>
    </source>
</evidence>
<dbReference type="GO" id="GO:0003700">
    <property type="term" value="F:DNA-binding transcription factor activity"/>
    <property type="evidence" value="ECO:0007669"/>
    <property type="project" value="InterPro"/>
</dbReference>
<feature type="compositionally biased region" description="Polar residues" evidence="7">
    <location>
        <begin position="1061"/>
        <end position="1076"/>
    </location>
</feature>
<feature type="compositionally biased region" description="Acidic residues" evidence="7">
    <location>
        <begin position="939"/>
        <end position="952"/>
    </location>
</feature>
<keyword evidence="2 6" id="KW-0863">Zinc-finger</keyword>
<feature type="region of interest" description="Disordered" evidence="7">
    <location>
        <begin position="1209"/>
        <end position="1265"/>
    </location>
</feature>
<dbReference type="SUPFAM" id="SSF46785">
    <property type="entry name" value="Winged helix' DNA-binding domain"/>
    <property type="match status" value="1"/>
</dbReference>
<dbReference type="GO" id="GO:0008270">
    <property type="term" value="F:zinc ion binding"/>
    <property type="evidence" value="ECO:0007669"/>
    <property type="project" value="UniProtKB-KW"/>
</dbReference>
<feature type="region of interest" description="Disordered" evidence="7">
    <location>
        <begin position="653"/>
        <end position="790"/>
    </location>
</feature>
<dbReference type="InterPro" id="IPR036390">
    <property type="entry name" value="WH_DNA-bd_sf"/>
</dbReference>
<feature type="compositionally biased region" description="Basic and acidic residues" evidence="7">
    <location>
        <begin position="584"/>
        <end position="604"/>
    </location>
</feature>
<evidence type="ECO:0000256" key="1">
    <source>
        <dbReference type="ARBA" id="ARBA00022723"/>
    </source>
</evidence>
<comment type="subcellular location">
    <subcellularLocation>
        <location evidence="5">Nucleus</location>
    </subcellularLocation>
</comment>
<dbReference type="GO" id="GO:0005634">
    <property type="term" value="C:nucleus"/>
    <property type="evidence" value="ECO:0007669"/>
    <property type="project" value="UniProtKB-SubCell"/>
</dbReference>
<proteinExistence type="predicted"/>
<dbReference type="InterPro" id="IPR036388">
    <property type="entry name" value="WH-like_DNA-bd_sf"/>
</dbReference>
<evidence type="ECO:0000256" key="2">
    <source>
        <dbReference type="ARBA" id="ARBA00022771"/>
    </source>
</evidence>
<dbReference type="PROSITE" id="PS50016">
    <property type="entry name" value="ZF_PHD_2"/>
    <property type="match status" value="1"/>
</dbReference>
<evidence type="ECO:0000259" key="8">
    <source>
        <dbReference type="PROSITE" id="PS50016"/>
    </source>
</evidence>
<dbReference type="CDD" id="cd15489">
    <property type="entry name" value="PHD_SF"/>
    <property type="match status" value="1"/>
</dbReference>
<evidence type="ECO:0000256" key="5">
    <source>
        <dbReference type="PROSITE-ProRule" id="PRU00089"/>
    </source>
</evidence>
<feature type="domain" description="PHD-type" evidence="8">
    <location>
        <begin position="482"/>
        <end position="535"/>
    </location>
</feature>
<dbReference type="SUPFAM" id="SSF57903">
    <property type="entry name" value="FYVE/PHD zinc finger"/>
    <property type="match status" value="1"/>
</dbReference>
<sequence>MGNEQSRVEGCGAPKEEQPQTRVSPNARGKVIKTERVPASSPPVKGSPKEQRRPPDLFPSYHAHGPKYEELRHDPSFPRSRGHRRSEWFGYGNEAFGDHRESRREVHLRPPSRRPDLFSTDEYGLGPSAGHHSLTSRSPRRESVRRARDRSTSPAPERRDPRSYRQRSQDALPGSFPGRYSGTQQADRLVHATSRTWRASNGIARRELQSPTAVSRFGSGMKGPSSDDASSGELGRSPTVRSSPADFDFSKVPKGPKKFSSATSHPAAMPPGSPTLPYLTEGQKTKPYIFISEENLPVKHSSVQHMLGWIRKFSVQTILIEPAGYYILFPENILGNTSAKACFHEKNGGVLFGQYVIHMELCLREEEASCDGMLVPAGRRLVDDDKLQLTSDARRPRPDNLGQSDSNGSNAKLDEQSTDVEQAGESTVDSGLTPAAMPTVQLPLESLRTRELMQSHPRIPADDEMSTSSVLAFSEISSSAVETTCVACKKTTSPVFNPIVKCKTCPRRFHESCRRPKLSPGMDRLAWQCVSCLKRPKSRSSFAPRSTSSDVPSVPTSTAFGPTNTSNATKTLSRVETEDKLFNAEKQVADRRASSTDSDPERRALLKSPNPSETFRTVVNHKSVLQSQKKCTICGRQIFNAHKSLCASCSKQPAVNTGAPQLDDSTVSEDHGSPATLTPLGHHKKTEKSSWIFNPNSTAGGLHNRTTKKIVRKPEEHRATPTPDWSSGSVNAICDPTTLANRDGASQDGDLAQNAATPTHIDQDSETKRKVGSKTPVVTGSPTQNLPTRVASGAQNADDDALMLDSTTTTVPPVEARTDIGTEREPIHTVFTAHRGTDEGLQTLTLNQLRPDVLTDHVTSTDVDMQQESVHQTQAPAEENEVVMQDIQEDCNDETELGVDTIVQSIRKDIVMEDNSVEPIFNHELDVNSQLQAASEADDFVPEHPVDDEDDSYSPKSRETSSGDDDTEPELDTIHVRPTIPRKSAAFRPTSKREPGGNLLRRLKNAIHKKSSEERHNFARLKRATDVIDKKGPQLGHFETAAPVFKEIRSQSPSPTPKRAASTNGSATYTPRSKSTAPGALLISPPKAWRPRSIATPYTHAQVIGMALAYHPQNSMSPTEIRTWVAINLPAWYRRGEGSWENSISATLAQNSLFTKHQMIDETKRQYTWKLPAARVQYFKDMFAAMPDVLAGNSTLRANPVNEAVKLAASRKSTKLTDDTSESDIPLAHKTPRPARKIEPTSKVSTPGGDRKSAMSESTNVLSQRTVPPAPLVSLRHETHAEYHPDIEGSDDEIQEELENPLLRASEPKKETLSLDFLDKFLADDPEHNAYTKKDLFKARPDYHPNNMWFDPAQKMKEIAARPPRKIDNASKKPLYHNRRLRPSYAPWKEIEPGDTKVKVQDLALEDSSDHEQAFSPTARTPRRNHTLSDYIAGEPRTYFSIEEALDLPEKMVPELVDGQLAYRELKMDGRSGRAVFKVGKDRNGHLDDGDAR</sequence>
<keyword evidence="11" id="KW-1185">Reference proteome</keyword>
<evidence type="ECO:0000256" key="7">
    <source>
        <dbReference type="SAM" id="MobiDB-lite"/>
    </source>
</evidence>
<dbReference type="PROSITE" id="PS50039">
    <property type="entry name" value="FORK_HEAD_3"/>
    <property type="match status" value="1"/>
</dbReference>
<organism evidence="10 11">
    <name type="scientific">Aulographum hederae CBS 113979</name>
    <dbReference type="NCBI Taxonomy" id="1176131"/>
    <lineage>
        <taxon>Eukaryota</taxon>
        <taxon>Fungi</taxon>
        <taxon>Dikarya</taxon>
        <taxon>Ascomycota</taxon>
        <taxon>Pezizomycotina</taxon>
        <taxon>Dothideomycetes</taxon>
        <taxon>Pleosporomycetidae</taxon>
        <taxon>Aulographales</taxon>
        <taxon>Aulographaceae</taxon>
    </lineage>
</organism>
<feature type="compositionally biased region" description="Polar residues" evidence="7">
    <location>
        <begin position="689"/>
        <end position="699"/>
    </location>
</feature>
<feature type="compositionally biased region" description="Polar residues" evidence="7">
    <location>
        <begin position="559"/>
        <end position="568"/>
    </location>
</feature>
<dbReference type="Gene3D" id="1.10.10.10">
    <property type="entry name" value="Winged helix-like DNA-binding domain superfamily/Winged helix DNA-binding domain"/>
    <property type="match status" value="1"/>
</dbReference>
<dbReference type="Proteomes" id="UP000800041">
    <property type="component" value="Unassembled WGS sequence"/>
</dbReference>
<keyword evidence="4 5" id="KW-0238">DNA-binding</keyword>
<dbReference type="Pfam" id="PF00628">
    <property type="entry name" value="PHD"/>
    <property type="match status" value="1"/>
</dbReference>
<protein>
    <recommendedName>
        <fullName evidence="12">Fork-head domain-containing protein</fullName>
    </recommendedName>
</protein>
<dbReference type="SMART" id="SM00249">
    <property type="entry name" value="PHD"/>
    <property type="match status" value="1"/>
</dbReference>
<evidence type="ECO:0000313" key="10">
    <source>
        <dbReference type="EMBL" id="KAF1990936.1"/>
    </source>
</evidence>
<keyword evidence="1" id="KW-0479">Metal-binding</keyword>